<dbReference type="HOGENOM" id="CLU_046685_9_0_9"/>
<evidence type="ECO:0000313" key="9">
    <source>
        <dbReference type="Proteomes" id="UP000019050"/>
    </source>
</evidence>
<keyword evidence="9" id="KW-1185">Reference proteome</keyword>
<dbReference type="OrthoDB" id="9816124at2"/>
<evidence type="ECO:0000256" key="2">
    <source>
        <dbReference type="ARBA" id="ARBA00022448"/>
    </source>
</evidence>
<organism evidence="8 9">
    <name type="scientific">Abiotrophia defectiva ATCC 49176</name>
    <dbReference type="NCBI Taxonomy" id="592010"/>
    <lineage>
        <taxon>Bacteria</taxon>
        <taxon>Bacillati</taxon>
        <taxon>Bacillota</taxon>
        <taxon>Bacilli</taxon>
        <taxon>Lactobacillales</taxon>
        <taxon>Aerococcaceae</taxon>
        <taxon>Abiotrophia</taxon>
    </lineage>
</organism>
<dbReference type="GO" id="GO:0022857">
    <property type="term" value="F:transmembrane transporter activity"/>
    <property type="evidence" value="ECO:0007669"/>
    <property type="project" value="InterPro"/>
</dbReference>
<feature type="transmembrane region" description="Helical" evidence="6">
    <location>
        <begin position="162"/>
        <end position="181"/>
    </location>
</feature>
<feature type="transmembrane region" description="Helical" evidence="6">
    <location>
        <begin position="92"/>
        <end position="117"/>
    </location>
</feature>
<dbReference type="PANTHER" id="PTHR23530">
    <property type="entry name" value="TRANSPORT PROTEIN-RELATED"/>
    <property type="match status" value="1"/>
</dbReference>
<evidence type="ECO:0000313" key="8">
    <source>
        <dbReference type="EMBL" id="ESK65490.1"/>
    </source>
</evidence>
<comment type="subcellular location">
    <subcellularLocation>
        <location evidence="1">Cell membrane</location>
        <topology evidence="1">Multi-pass membrane protein</topology>
    </subcellularLocation>
</comment>
<keyword evidence="3 6" id="KW-0812">Transmembrane</keyword>
<feature type="transmembrane region" description="Helical" evidence="6">
    <location>
        <begin position="250"/>
        <end position="269"/>
    </location>
</feature>
<protein>
    <submittedName>
        <fullName evidence="8">Transporter, major facilitator family protein</fullName>
    </submittedName>
</protein>
<dbReference type="GeneID" id="84817682"/>
<comment type="caution">
    <text evidence="8">The sequence shown here is derived from an EMBL/GenBank/DDBJ whole genome shotgun (WGS) entry which is preliminary data.</text>
</comment>
<feature type="transmembrane region" description="Helical" evidence="6">
    <location>
        <begin position="308"/>
        <end position="327"/>
    </location>
</feature>
<feature type="transmembrane region" description="Helical" evidence="6">
    <location>
        <begin position="138"/>
        <end position="156"/>
    </location>
</feature>
<reference evidence="8" key="1">
    <citation type="submission" date="2013-06" db="EMBL/GenBank/DDBJ databases">
        <authorList>
            <person name="Weinstock G."/>
            <person name="Sodergren E."/>
            <person name="Clifton S."/>
            <person name="Fulton L."/>
            <person name="Fulton B."/>
            <person name="Courtney L."/>
            <person name="Fronick C."/>
            <person name="Harrison M."/>
            <person name="Strong C."/>
            <person name="Farmer C."/>
            <person name="Delahaunty K."/>
            <person name="Markovic C."/>
            <person name="Hall O."/>
            <person name="Minx P."/>
            <person name="Tomlinson C."/>
            <person name="Mitreva M."/>
            <person name="Nelson J."/>
            <person name="Hou S."/>
            <person name="Wollam A."/>
            <person name="Pepin K.H."/>
            <person name="Johnson M."/>
            <person name="Bhonagiri V."/>
            <person name="Nash W.E."/>
            <person name="Warren W."/>
            <person name="Chinwalla A."/>
            <person name="Mardis E.R."/>
            <person name="Wilson R.K."/>
        </authorList>
    </citation>
    <scope>NUCLEOTIDE SEQUENCE [LARGE SCALE GENOMIC DNA]</scope>
    <source>
        <strain evidence="8">ATCC 49176</strain>
    </source>
</reference>
<dbReference type="Proteomes" id="UP000019050">
    <property type="component" value="Unassembled WGS sequence"/>
</dbReference>
<evidence type="ECO:0000256" key="6">
    <source>
        <dbReference type="SAM" id="Phobius"/>
    </source>
</evidence>
<dbReference type="eggNOG" id="COG2223">
    <property type="taxonomic scope" value="Bacteria"/>
</dbReference>
<keyword evidence="5 6" id="KW-0472">Membrane</keyword>
<dbReference type="InterPro" id="IPR053160">
    <property type="entry name" value="MFS_DHA3_Transporter"/>
</dbReference>
<keyword evidence="4 6" id="KW-1133">Transmembrane helix</keyword>
<evidence type="ECO:0000256" key="4">
    <source>
        <dbReference type="ARBA" id="ARBA00022989"/>
    </source>
</evidence>
<accession>W1Q2W8</accession>
<evidence type="ECO:0000256" key="3">
    <source>
        <dbReference type="ARBA" id="ARBA00022692"/>
    </source>
</evidence>
<feature type="transmembrane region" description="Helical" evidence="6">
    <location>
        <begin position="217"/>
        <end position="238"/>
    </location>
</feature>
<evidence type="ECO:0000256" key="1">
    <source>
        <dbReference type="ARBA" id="ARBA00004651"/>
    </source>
</evidence>
<name>W1Q2W8_ABIDE</name>
<dbReference type="STRING" id="592010.GCWU000182_001167"/>
<proteinExistence type="predicted"/>
<evidence type="ECO:0000256" key="5">
    <source>
        <dbReference type="ARBA" id="ARBA00023136"/>
    </source>
</evidence>
<sequence length="399" mass="44441">MNWKIKNFYLIMTVETIAEQMFVSLTYLLLIYLGYSMTEIGLLLATFTATTMVAEIPSGILVDSIGEKRVMSLSFLLRAIGLFFMAGTRNIVVLILTAVLTGLAVSLSSGTLQSWIVNEIKEANAPYDIAQVFSNLKIIGPFFGLLSGFVGAQFLGKDNPAIPFYVASAILIGLLVYVQLVPNVFKPRPRQNHWGQIKQVYRETVVNLIEALKDSRILLYFIMFSIPAVLDLGPSNQWQVILGDAVQEYIVGYYIIGIGLATILSNLFLSKVLLKKKMDMVALIDRVLLLDVVTLLVISFYLPVFPYLFLFHVFLVGINGTLIITYIHEKLIKQDHLRTSLVSSFYSLQALASSLLLTVNGYLSDLIGISKTWLAFTLISILVFLALRGLTARKEESQA</sequence>
<dbReference type="Gene3D" id="1.20.1250.20">
    <property type="entry name" value="MFS general substrate transporter like domains"/>
    <property type="match status" value="1"/>
</dbReference>
<feature type="transmembrane region" description="Helical" evidence="6">
    <location>
        <begin position="339"/>
        <end position="360"/>
    </location>
</feature>
<feature type="transmembrane region" description="Helical" evidence="6">
    <location>
        <begin position="372"/>
        <end position="390"/>
    </location>
</feature>
<dbReference type="SUPFAM" id="SSF103473">
    <property type="entry name" value="MFS general substrate transporter"/>
    <property type="match status" value="1"/>
</dbReference>
<feature type="transmembrane region" description="Helical" evidence="6">
    <location>
        <begin position="281"/>
        <end position="302"/>
    </location>
</feature>
<gene>
    <name evidence="8" type="ORF">GCWU000182_001167</name>
</gene>
<dbReference type="GO" id="GO:0005886">
    <property type="term" value="C:plasma membrane"/>
    <property type="evidence" value="ECO:0007669"/>
    <property type="project" value="UniProtKB-SubCell"/>
</dbReference>
<evidence type="ECO:0000259" key="7">
    <source>
        <dbReference type="PROSITE" id="PS50850"/>
    </source>
</evidence>
<feature type="transmembrane region" description="Helical" evidence="6">
    <location>
        <begin position="7"/>
        <end position="34"/>
    </location>
</feature>
<dbReference type="AlphaFoldDB" id="W1Q2W8"/>
<dbReference type="PANTHER" id="PTHR23530:SF1">
    <property type="entry name" value="PERMEASE, MAJOR FACILITATOR SUPERFAMILY-RELATED"/>
    <property type="match status" value="1"/>
</dbReference>
<keyword evidence="2" id="KW-0813">Transport</keyword>
<dbReference type="Pfam" id="PF07690">
    <property type="entry name" value="MFS_1"/>
    <property type="match status" value="1"/>
</dbReference>
<dbReference type="PROSITE" id="PS50850">
    <property type="entry name" value="MFS"/>
    <property type="match status" value="1"/>
</dbReference>
<dbReference type="RefSeq" id="WP_023391810.1">
    <property type="nucleotide sequence ID" value="NZ_KI535340.1"/>
</dbReference>
<dbReference type="InterPro" id="IPR036259">
    <property type="entry name" value="MFS_trans_sf"/>
</dbReference>
<dbReference type="EMBL" id="ACIN03000011">
    <property type="protein sequence ID" value="ESK65490.1"/>
    <property type="molecule type" value="Genomic_DNA"/>
</dbReference>
<dbReference type="InterPro" id="IPR020846">
    <property type="entry name" value="MFS_dom"/>
</dbReference>
<feature type="domain" description="Major facilitator superfamily (MFS) profile" evidence="7">
    <location>
        <begin position="1"/>
        <end position="395"/>
    </location>
</feature>
<dbReference type="InterPro" id="IPR011701">
    <property type="entry name" value="MFS"/>
</dbReference>